<keyword evidence="16" id="KW-1199">Hemostasis impairing toxin</keyword>
<keyword evidence="12" id="KW-0176">Collagen</keyword>
<sequence length="216" mass="24955">MSQNRILVPSVGLRRGAPNCKELLKRGMVLSGWYTIYPQDCKPLKVFQRRSDGSVDFFRDWAAYKRGFGNQLTEFWLGNDNLHHLTSLGKNELRVDLMDFDNKQSFAKYASFQVAAESDWYRLTLGAFTGGPAGNSLSYHNNMPFSTQDKRQNPKSTNCAETYKGAWWYNDCHYSNLNGRYWLGVHTTFADGINWYSGKGYYYSYKHSEMKIRPVA</sequence>
<dbReference type="CDD" id="cd00087">
    <property type="entry name" value="FReD"/>
    <property type="match status" value="1"/>
</dbReference>
<evidence type="ECO:0000256" key="17">
    <source>
        <dbReference type="ARBA" id="ARBA00023278"/>
    </source>
</evidence>
<comment type="function">
    <text evidence="1">Initiates complement activation and/or interferes in platelet aggregation and/or blood coagulation.</text>
</comment>
<keyword evidence="6" id="KW-0479">Metal-binding</keyword>
<reference evidence="19 20" key="1">
    <citation type="journal article" date="2013" name="Proc. Natl. Acad. Sci. U.S.A.">
        <title>The king cobra genome reveals dynamic gene evolution and adaptation in the snake venom system.</title>
        <authorList>
            <person name="Vonk F.J."/>
            <person name="Casewell N.R."/>
            <person name="Henkel C.V."/>
            <person name="Heimberg A.M."/>
            <person name="Jansen H.J."/>
            <person name="McCleary R.J."/>
            <person name="Kerkkamp H.M."/>
            <person name="Vos R.A."/>
            <person name="Guerreiro I."/>
            <person name="Calvete J.J."/>
            <person name="Wuster W."/>
            <person name="Woods A.E."/>
            <person name="Logan J.M."/>
            <person name="Harrison R.A."/>
            <person name="Castoe T.A."/>
            <person name="de Koning A.P."/>
            <person name="Pollock D.D."/>
            <person name="Yandell M."/>
            <person name="Calderon D."/>
            <person name="Renjifo C."/>
            <person name="Currier R.B."/>
            <person name="Salgado D."/>
            <person name="Pla D."/>
            <person name="Sanz L."/>
            <person name="Hyder A.S."/>
            <person name="Ribeiro J.M."/>
            <person name="Arntzen J.W."/>
            <person name="van den Thillart G.E."/>
            <person name="Boetzer M."/>
            <person name="Pirovano W."/>
            <person name="Dirks R.P."/>
            <person name="Spaink H.P."/>
            <person name="Duboule D."/>
            <person name="McGlinn E."/>
            <person name="Kini R.M."/>
            <person name="Richardson M.K."/>
        </authorList>
    </citation>
    <scope>NUCLEOTIDE SEQUENCE</scope>
    <source>
        <tissue evidence="19">Blood</tissue>
    </source>
</reference>
<evidence type="ECO:0000256" key="13">
    <source>
        <dbReference type="ARBA" id="ARBA00023157"/>
    </source>
</evidence>
<keyword evidence="4" id="KW-0964">Secreted</keyword>
<evidence type="ECO:0000256" key="14">
    <source>
        <dbReference type="ARBA" id="ARBA00023180"/>
    </source>
</evidence>
<evidence type="ECO:0000256" key="2">
    <source>
        <dbReference type="ARBA" id="ARBA00004613"/>
    </source>
</evidence>
<dbReference type="GO" id="GO:0030246">
    <property type="term" value="F:carbohydrate binding"/>
    <property type="evidence" value="ECO:0007669"/>
    <property type="project" value="UniProtKB-KW"/>
</dbReference>
<evidence type="ECO:0000256" key="3">
    <source>
        <dbReference type="ARBA" id="ARBA00006932"/>
    </source>
</evidence>
<dbReference type="EMBL" id="AZIM01009938">
    <property type="protein sequence ID" value="ETE57092.1"/>
    <property type="molecule type" value="Genomic_DNA"/>
</dbReference>
<dbReference type="GO" id="GO:0046872">
    <property type="term" value="F:metal ion binding"/>
    <property type="evidence" value="ECO:0007669"/>
    <property type="project" value="UniProtKB-KW"/>
</dbReference>
<proteinExistence type="inferred from homology"/>
<dbReference type="OrthoDB" id="7735550at2759"/>
<keyword evidence="11" id="KW-0391">Immunity</keyword>
<gene>
    <name evidence="19" type="primary">FCN1</name>
    <name evidence="19" type="ORF">L345_17196</name>
</gene>
<evidence type="ECO:0000313" key="20">
    <source>
        <dbReference type="Proteomes" id="UP000018936"/>
    </source>
</evidence>
<feature type="non-terminal residue" evidence="19">
    <location>
        <position position="1"/>
    </location>
</feature>
<dbReference type="GO" id="GO:0003823">
    <property type="term" value="F:antigen binding"/>
    <property type="evidence" value="ECO:0007669"/>
    <property type="project" value="TreeGrafter"/>
</dbReference>
<accession>V8N6C6</accession>
<evidence type="ECO:0000256" key="11">
    <source>
        <dbReference type="ARBA" id="ARBA00022859"/>
    </source>
</evidence>
<evidence type="ECO:0000256" key="12">
    <source>
        <dbReference type="ARBA" id="ARBA00023119"/>
    </source>
</evidence>
<dbReference type="GO" id="GO:0005102">
    <property type="term" value="F:signaling receptor binding"/>
    <property type="evidence" value="ECO:0007669"/>
    <property type="project" value="TreeGrafter"/>
</dbReference>
<dbReference type="GO" id="GO:0097367">
    <property type="term" value="F:carbohydrate derivative binding"/>
    <property type="evidence" value="ECO:0007669"/>
    <property type="project" value="TreeGrafter"/>
</dbReference>
<keyword evidence="17" id="KW-0379">Hydroxylation</keyword>
<dbReference type="GO" id="GO:0005615">
    <property type="term" value="C:extracellular space"/>
    <property type="evidence" value="ECO:0007669"/>
    <property type="project" value="TreeGrafter"/>
</dbReference>
<protein>
    <submittedName>
        <fullName evidence="19">Ficolin-1</fullName>
    </submittedName>
</protein>
<comment type="subcellular location">
    <subcellularLocation>
        <location evidence="2">Secreted</location>
    </subcellularLocation>
</comment>
<dbReference type="PROSITE" id="PS51406">
    <property type="entry name" value="FIBRINOGEN_C_2"/>
    <property type="match status" value="1"/>
</dbReference>
<dbReference type="Proteomes" id="UP000018936">
    <property type="component" value="Unassembled WGS sequence"/>
</dbReference>
<dbReference type="FunFam" id="3.90.215.10:FF:000001">
    <property type="entry name" value="Tenascin isoform 1"/>
    <property type="match status" value="1"/>
</dbReference>
<evidence type="ECO:0000256" key="8">
    <source>
        <dbReference type="ARBA" id="ARBA00022734"/>
    </source>
</evidence>
<dbReference type="InterPro" id="IPR036056">
    <property type="entry name" value="Fibrinogen-like_C"/>
</dbReference>
<keyword evidence="14" id="KW-0325">Glycoprotein</keyword>
<keyword evidence="15" id="KW-1216">Complement system impairing toxin</keyword>
<dbReference type="InterPro" id="IPR050373">
    <property type="entry name" value="Fibrinogen_C-term_domain"/>
</dbReference>
<comment type="similarity">
    <text evidence="3">Belongs to the ficolin lectin family. Veficolin subfamily.</text>
</comment>
<keyword evidence="16" id="KW-0800">Toxin</keyword>
<dbReference type="GO" id="GO:0001867">
    <property type="term" value="P:complement activation, lectin pathway"/>
    <property type="evidence" value="ECO:0007669"/>
    <property type="project" value="TreeGrafter"/>
</dbReference>
<name>V8N6C6_OPHHA</name>
<evidence type="ECO:0000256" key="16">
    <source>
        <dbReference type="ARBA" id="ARBA00023240"/>
    </source>
</evidence>
<dbReference type="PANTHER" id="PTHR19143">
    <property type="entry name" value="FIBRINOGEN/TENASCIN/ANGIOPOEITIN"/>
    <property type="match status" value="1"/>
</dbReference>
<evidence type="ECO:0000256" key="15">
    <source>
        <dbReference type="ARBA" id="ARBA00023220"/>
    </source>
</evidence>
<dbReference type="AlphaFoldDB" id="V8N6C6"/>
<dbReference type="PANTHER" id="PTHR19143:SF433">
    <property type="entry name" value="FICOLIN-2"/>
    <property type="match status" value="1"/>
</dbReference>
<comment type="caution">
    <text evidence="19">The sequence shown here is derived from an EMBL/GenBank/DDBJ whole genome shotgun (WGS) entry which is preliminary data.</text>
</comment>
<dbReference type="InterPro" id="IPR014716">
    <property type="entry name" value="Fibrinogen_a/b/g_C_1"/>
</dbReference>
<evidence type="ECO:0000256" key="7">
    <source>
        <dbReference type="ARBA" id="ARBA00022729"/>
    </source>
</evidence>
<dbReference type="GO" id="GO:0005581">
    <property type="term" value="C:collagen trimer"/>
    <property type="evidence" value="ECO:0007669"/>
    <property type="project" value="UniProtKB-KW"/>
</dbReference>
<organism evidence="19 20">
    <name type="scientific">Ophiophagus hannah</name>
    <name type="common">King cobra</name>
    <name type="synonym">Naja hannah</name>
    <dbReference type="NCBI Taxonomy" id="8665"/>
    <lineage>
        <taxon>Eukaryota</taxon>
        <taxon>Metazoa</taxon>
        <taxon>Chordata</taxon>
        <taxon>Craniata</taxon>
        <taxon>Vertebrata</taxon>
        <taxon>Euteleostomi</taxon>
        <taxon>Lepidosauria</taxon>
        <taxon>Squamata</taxon>
        <taxon>Bifurcata</taxon>
        <taxon>Unidentata</taxon>
        <taxon>Episquamata</taxon>
        <taxon>Toxicofera</taxon>
        <taxon>Serpentes</taxon>
        <taxon>Colubroidea</taxon>
        <taxon>Elapidae</taxon>
        <taxon>Elapinae</taxon>
        <taxon>Ophiophagus</taxon>
    </lineage>
</organism>
<dbReference type="InterPro" id="IPR020837">
    <property type="entry name" value="Fibrinogen_CS"/>
</dbReference>
<dbReference type="Gene3D" id="3.90.215.10">
    <property type="entry name" value="Gamma Fibrinogen, chain A, domain 1"/>
    <property type="match status" value="1"/>
</dbReference>
<evidence type="ECO:0000256" key="4">
    <source>
        <dbReference type="ARBA" id="ARBA00022525"/>
    </source>
</evidence>
<dbReference type="SUPFAM" id="SSF56496">
    <property type="entry name" value="Fibrinogen C-terminal domain-like"/>
    <property type="match status" value="1"/>
</dbReference>
<evidence type="ECO:0000259" key="18">
    <source>
        <dbReference type="PROSITE" id="PS51406"/>
    </source>
</evidence>
<evidence type="ECO:0000256" key="9">
    <source>
        <dbReference type="ARBA" id="ARBA00022737"/>
    </source>
</evidence>
<keyword evidence="5" id="KW-0399">Innate immunity</keyword>
<dbReference type="SMART" id="SM00186">
    <property type="entry name" value="FBG"/>
    <property type="match status" value="1"/>
</dbReference>
<keyword evidence="9" id="KW-0677">Repeat</keyword>
<keyword evidence="10" id="KW-0106">Calcium</keyword>
<keyword evidence="7" id="KW-0732">Signal</keyword>
<keyword evidence="13" id="KW-1015">Disulfide bond</keyword>
<dbReference type="InterPro" id="IPR002181">
    <property type="entry name" value="Fibrinogen_a/b/g_C_dom"/>
</dbReference>
<keyword evidence="8" id="KW-0430">Lectin</keyword>
<feature type="domain" description="Fibrinogen C-terminal" evidence="18">
    <location>
        <begin position="11"/>
        <end position="216"/>
    </location>
</feature>
<evidence type="ECO:0000256" key="1">
    <source>
        <dbReference type="ARBA" id="ARBA00003654"/>
    </source>
</evidence>
<evidence type="ECO:0000313" key="19">
    <source>
        <dbReference type="EMBL" id="ETE57092.1"/>
    </source>
</evidence>
<evidence type="ECO:0000256" key="10">
    <source>
        <dbReference type="ARBA" id="ARBA00022837"/>
    </source>
</evidence>
<keyword evidence="20" id="KW-1185">Reference proteome</keyword>
<evidence type="ECO:0000256" key="5">
    <source>
        <dbReference type="ARBA" id="ARBA00022588"/>
    </source>
</evidence>
<dbReference type="Pfam" id="PF00147">
    <property type="entry name" value="Fibrinogen_C"/>
    <property type="match status" value="1"/>
</dbReference>
<dbReference type="PROSITE" id="PS00514">
    <property type="entry name" value="FIBRINOGEN_C_1"/>
    <property type="match status" value="1"/>
</dbReference>
<evidence type="ECO:0000256" key="6">
    <source>
        <dbReference type="ARBA" id="ARBA00022723"/>
    </source>
</evidence>